<organism evidence="10 11">
    <name type="scientific">Paenibacillus wenxiniae</name>
    <dbReference type="NCBI Taxonomy" id="1636843"/>
    <lineage>
        <taxon>Bacteria</taxon>
        <taxon>Bacillati</taxon>
        <taxon>Bacillota</taxon>
        <taxon>Bacilli</taxon>
        <taxon>Bacillales</taxon>
        <taxon>Paenibacillaceae</taxon>
        <taxon>Paenibacillus</taxon>
    </lineage>
</organism>
<sequence>MQMTVEMMSWQPTVALIIFLVAYAIWMTEQLNRALVALIAAVLFLLLGIVQWSSAFQLHIDWNTLLLWTGLIVMAAVLGRSGWIHRLAIVLIRYSGKRLALLYLYMMLLAGIGSALLDAVTMMLILVPIMLAIAKTFRVSPTPFLIGSVLAANIGGTATLIGQPANIWIGTANPQLDFGAFITALGPIMLLLFIMNIGLVWLFYCKTLRIQPSVLQPDKLPIMQTEMNDSAYSVVRRAILPVLYVIVIVLLVFAPQLGWKPGWIVGSGAVLLLLAGQWTSGIRPLGILKQLEWDTLLFFAGLFILAGGLAQTGWMTAGATYLIELTNGNMRMVAMIMLWVTGLLSLAMDHMPWIAAAIPLLHETGQQMEASSPGLLNPLWWALVLGAGIGSSGTLLGSAAGLIAASMAEREGQRLRYVEFLRIALPLTLLSLLLASFYLIAVLMPSGIS</sequence>
<protein>
    <submittedName>
        <fullName evidence="10">SLC13 family permease</fullName>
    </submittedName>
</protein>
<dbReference type="Pfam" id="PF03600">
    <property type="entry name" value="CitMHS"/>
    <property type="match status" value="1"/>
</dbReference>
<feature type="transmembrane region" description="Helical" evidence="8">
    <location>
        <begin position="35"/>
        <end position="54"/>
    </location>
</feature>
<feature type="domain" description="Citrate transporter-like" evidence="9">
    <location>
        <begin position="23"/>
        <end position="386"/>
    </location>
</feature>
<keyword evidence="6 8" id="KW-1133">Transmembrane helix</keyword>
<comment type="caution">
    <text evidence="10">The sequence shown here is derived from an EMBL/GenBank/DDBJ whole genome shotgun (WGS) entry which is preliminary data.</text>
</comment>
<dbReference type="EMBL" id="JBHUEH010000029">
    <property type="protein sequence ID" value="MFD1887598.1"/>
    <property type="molecule type" value="Genomic_DNA"/>
</dbReference>
<feature type="transmembrane region" description="Helical" evidence="8">
    <location>
        <begin position="261"/>
        <end position="278"/>
    </location>
</feature>
<evidence type="ECO:0000256" key="4">
    <source>
        <dbReference type="ARBA" id="ARBA00022475"/>
    </source>
</evidence>
<evidence type="ECO:0000313" key="11">
    <source>
        <dbReference type="Proteomes" id="UP001597233"/>
    </source>
</evidence>
<feature type="transmembrane region" description="Helical" evidence="8">
    <location>
        <begin position="335"/>
        <end position="360"/>
    </location>
</feature>
<feature type="transmembrane region" description="Helical" evidence="8">
    <location>
        <begin position="181"/>
        <end position="204"/>
    </location>
</feature>
<evidence type="ECO:0000256" key="1">
    <source>
        <dbReference type="ARBA" id="ARBA00004651"/>
    </source>
</evidence>
<dbReference type="RefSeq" id="WP_347326345.1">
    <property type="nucleotide sequence ID" value="NZ_JBCGUH010000011.1"/>
</dbReference>
<evidence type="ECO:0000256" key="5">
    <source>
        <dbReference type="ARBA" id="ARBA00022692"/>
    </source>
</evidence>
<dbReference type="InterPro" id="IPR004680">
    <property type="entry name" value="Cit_transptr-like_dom"/>
</dbReference>
<dbReference type="Proteomes" id="UP001597233">
    <property type="component" value="Unassembled WGS sequence"/>
</dbReference>
<dbReference type="PANTHER" id="PTHR43568">
    <property type="entry name" value="P PROTEIN"/>
    <property type="match status" value="1"/>
</dbReference>
<dbReference type="InterPro" id="IPR000802">
    <property type="entry name" value="Arsenical_pump_ArsB"/>
</dbReference>
<accession>A0ABW4RQ53</accession>
<proteinExistence type="inferred from homology"/>
<keyword evidence="11" id="KW-1185">Reference proteome</keyword>
<evidence type="ECO:0000256" key="8">
    <source>
        <dbReference type="SAM" id="Phobius"/>
    </source>
</evidence>
<keyword evidence="3" id="KW-0813">Transport</keyword>
<comment type="subcellular location">
    <subcellularLocation>
        <location evidence="1">Cell membrane</location>
        <topology evidence="1">Multi-pass membrane protein</topology>
    </subcellularLocation>
</comment>
<feature type="transmembrane region" description="Helical" evidence="8">
    <location>
        <begin position="12"/>
        <end position="28"/>
    </location>
</feature>
<name>A0ABW4RQ53_9BACL</name>
<keyword evidence="4" id="KW-1003">Cell membrane</keyword>
<feature type="transmembrane region" description="Helical" evidence="8">
    <location>
        <begin position="420"/>
        <end position="444"/>
    </location>
</feature>
<evidence type="ECO:0000259" key="9">
    <source>
        <dbReference type="Pfam" id="PF03600"/>
    </source>
</evidence>
<comment type="similarity">
    <text evidence="2">Belongs to the CitM (TC 2.A.11) transporter family.</text>
</comment>
<evidence type="ECO:0000256" key="2">
    <source>
        <dbReference type="ARBA" id="ARBA00009843"/>
    </source>
</evidence>
<feature type="transmembrane region" description="Helical" evidence="8">
    <location>
        <begin position="298"/>
        <end position="323"/>
    </location>
</feature>
<dbReference type="InterPro" id="IPR051475">
    <property type="entry name" value="Diverse_Ion_Transporter"/>
</dbReference>
<feature type="transmembrane region" description="Helical" evidence="8">
    <location>
        <begin position="100"/>
        <end position="133"/>
    </location>
</feature>
<keyword evidence="7 8" id="KW-0472">Membrane</keyword>
<gene>
    <name evidence="10" type="ORF">ACFSC9_19080</name>
</gene>
<keyword evidence="5 8" id="KW-0812">Transmembrane</keyword>
<feature type="transmembrane region" description="Helical" evidence="8">
    <location>
        <begin position="60"/>
        <end position="79"/>
    </location>
</feature>
<feature type="transmembrane region" description="Helical" evidence="8">
    <location>
        <begin position="380"/>
        <end position="408"/>
    </location>
</feature>
<dbReference type="PRINTS" id="PR00758">
    <property type="entry name" value="ARSENICPUMP"/>
</dbReference>
<reference evidence="11" key="1">
    <citation type="journal article" date="2019" name="Int. J. Syst. Evol. Microbiol.">
        <title>The Global Catalogue of Microorganisms (GCM) 10K type strain sequencing project: providing services to taxonomists for standard genome sequencing and annotation.</title>
        <authorList>
            <consortium name="The Broad Institute Genomics Platform"/>
            <consortium name="The Broad Institute Genome Sequencing Center for Infectious Disease"/>
            <person name="Wu L."/>
            <person name="Ma J."/>
        </authorList>
    </citation>
    <scope>NUCLEOTIDE SEQUENCE [LARGE SCALE GENOMIC DNA]</scope>
    <source>
        <strain evidence="11">CCUG 54950</strain>
    </source>
</reference>
<evidence type="ECO:0000256" key="3">
    <source>
        <dbReference type="ARBA" id="ARBA00022448"/>
    </source>
</evidence>
<evidence type="ECO:0000313" key="10">
    <source>
        <dbReference type="EMBL" id="MFD1887598.1"/>
    </source>
</evidence>
<feature type="transmembrane region" description="Helical" evidence="8">
    <location>
        <begin position="234"/>
        <end position="254"/>
    </location>
</feature>
<dbReference type="PANTHER" id="PTHR43568:SF1">
    <property type="entry name" value="P PROTEIN"/>
    <property type="match status" value="1"/>
</dbReference>
<evidence type="ECO:0000256" key="6">
    <source>
        <dbReference type="ARBA" id="ARBA00022989"/>
    </source>
</evidence>
<feature type="transmembrane region" description="Helical" evidence="8">
    <location>
        <begin position="145"/>
        <end position="169"/>
    </location>
</feature>
<evidence type="ECO:0000256" key="7">
    <source>
        <dbReference type="ARBA" id="ARBA00023136"/>
    </source>
</evidence>